<evidence type="ECO:0000256" key="8">
    <source>
        <dbReference type="RuleBase" id="RU361277"/>
    </source>
</evidence>
<dbReference type="PANTHER" id="PTHR43161:SF3">
    <property type="entry name" value="D-XYLULOSE REDUCTASE"/>
    <property type="match status" value="1"/>
</dbReference>
<dbReference type="GO" id="GO:0008270">
    <property type="term" value="F:zinc ion binding"/>
    <property type="evidence" value="ECO:0007669"/>
    <property type="project" value="InterPro"/>
</dbReference>
<evidence type="ECO:0000256" key="3">
    <source>
        <dbReference type="ARBA" id="ARBA00008072"/>
    </source>
</evidence>
<comment type="caution">
    <text evidence="10">The sequence shown here is derived from an EMBL/GenBank/DDBJ whole genome shotgun (WGS) entry which is preliminary data.</text>
</comment>
<protein>
    <submittedName>
        <fullName evidence="10">Polyketide synthase, enoylreductase</fullName>
    </submittedName>
</protein>
<dbReference type="VEuPathDB" id="FungiDB:ATEG_09838"/>
<comment type="cofactor">
    <cofactor evidence="1 8">
        <name>Zn(2+)</name>
        <dbReference type="ChEBI" id="CHEBI:29105"/>
    </cofactor>
</comment>
<dbReference type="CDD" id="cd05285">
    <property type="entry name" value="sorbitol_DH"/>
    <property type="match status" value="1"/>
</dbReference>
<keyword evidence="6" id="KW-0560">Oxidoreductase</keyword>
<comment type="similarity">
    <text evidence="3 8">Belongs to the zinc-containing alcohol dehydrogenase family.</text>
</comment>
<comment type="pathway">
    <text evidence="2">Carbohydrate degradation.</text>
</comment>
<dbReference type="PANTHER" id="PTHR43161">
    <property type="entry name" value="SORBITOL DEHYDROGENASE"/>
    <property type="match status" value="1"/>
</dbReference>
<dbReference type="FunFam" id="3.40.50.720:FF:000068">
    <property type="entry name" value="Sorbitol dehydrogenase"/>
    <property type="match status" value="1"/>
</dbReference>
<dbReference type="OrthoDB" id="3941538at2759"/>
<evidence type="ECO:0000256" key="6">
    <source>
        <dbReference type="ARBA" id="ARBA00023002"/>
    </source>
</evidence>
<keyword evidence="11" id="KW-1185">Reference proteome</keyword>
<evidence type="ECO:0000313" key="10">
    <source>
        <dbReference type="EMBL" id="GFF21013.1"/>
    </source>
</evidence>
<gene>
    <name evidence="10" type="ORF">ATEIFO6365_0013034700</name>
</gene>
<dbReference type="UniPathway" id="UPA00146">
    <property type="reaction ID" value="UER00577"/>
</dbReference>
<evidence type="ECO:0000259" key="9">
    <source>
        <dbReference type="SMART" id="SM00829"/>
    </source>
</evidence>
<evidence type="ECO:0000313" key="11">
    <source>
        <dbReference type="Proteomes" id="UP000452235"/>
    </source>
</evidence>
<dbReference type="InterPro" id="IPR036291">
    <property type="entry name" value="NAD(P)-bd_dom_sf"/>
</dbReference>
<reference evidence="10 11" key="1">
    <citation type="submission" date="2020-01" db="EMBL/GenBank/DDBJ databases">
        <title>Aspergillus terreus IFO 6365 whole genome shotgun sequence.</title>
        <authorList>
            <person name="Kanamasa S."/>
            <person name="Takahashi H."/>
        </authorList>
    </citation>
    <scope>NUCLEOTIDE SEQUENCE [LARGE SCALE GENOMIC DNA]</scope>
    <source>
        <strain evidence="10 11">IFO 6365</strain>
    </source>
</reference>
<evidence type="ECO:0000256" key="7">
    <source>
        <dbReference type="ARBA" id="ARBA00023027"/>
    </source>
</evidence>
<dbReference type="EMBL" id="BLJY01000013">
    <property type="protein sequence ID" value="GFF21013.1"/>
    <property type="molecule type" value="Genomic_DNA"/>
</dbReference>
<dbReference type="InterPro" id="IPR045306">
    <property type="entry name" value="SDH-like"/>
</dbReference>
<dbReference type="Gene3D" id="3.40.50.720">
    <property type="entry name" value="NAD(P)-binding Rossmann-like Domain"/>
    <property type="match status" value="1"/>
</dbReference>
<keyword evidence="7" id="KW-0520">NAD</keyword>
<evidence type="ECO:0000256" key="4">
    <source>
        <dbReference type="ARBA" id="ARBA00022723"/>
    </source>
</evidence>
<organism evidence="10 11">
    <name type="scientific">Aspergillus terreus</name>
    <dbReference type="NCBI Taxonomy" id="33178"/>
    <lineage>
        <taxon>Eukaryota</taxon>
        <taxon>Fungi</taxon>
        <taxon>Dikarya</taxon>
        <taxon>Ascomycota</taxon>
        <taxon>Pezizomycotina</taxon>
        <taxon>Eurotiomycetes</taxon>
        <taxon>Eurotiomycetidae</taxon>
        <taxon>Eurotiales</taxon>
        <taxon>Aspergillaceae</taxon>
        <taxon>Aspergillus</taxon>
        <taxon>Aspergillus subgen. Circumdati</taxon>
    </lineage>
</organism>
<dbReference type="Gene3D" id="3.90.180.10">
    <property type="entry name" value="Medium-chain alcohol dehydrogenases, catalytic domain"/>
    <property type="match status" value="1"/>
</dbReference>
<proteinExistence type="inferred from homology"/>
<dbReference type="Proteomes" id="UP000452235">
    <property type="component" value="Unassembled WGS sequence"/>
</dbReference>
<dbReference type="InterPro" id="IPR002328">
    <property type="entry name" value="ADH_Zn_CS"/>
</dbReference>
<dbReference type="SUPFAM" id="SSF50129">
    <property type="entry name" value="GroES-like"/>
    <property type="match status" value="1"/>
</dbReference>
<dbReference type="PROSITE" id="PS00059">
    <property type="entry name" value="ADH_ZINC"/>
    <property type="match status" value="1"/>
</dbReference>
<dbReference type="SUPFAM" id="SSF51735">
    <property type="entry name" value="NAD(P)-binding Rossmann-fold domains"/>
    <property type="match status" value="1"/>
</dbReference>
<keyword evidence="5 8" id="KW-0862">Zinc</keyword>
<dbReference type="GO" id="GO:0019569">
    <property type="term" value="P:L-arabinose catabolic process to D-xylulose 5-phosphate"/>
    <property type="evidence" value="ECO:0007669"/>
    <property type="project" value="UniProtKB-UniPathway"/>
</dbReference>
<dbReference type="InterPro" id="IPR013154">
    <property type="entry name" value="ADH-like_N"/>
</dbReference>
<dbReference type="Pfam" id="PF08240">
    <property type="entry name" value="ADH_N"/>
    <property type="match status" value="1"/>
</dbReference>
<sequence>MTVKPIGKEFVQDSNQAFVLHPGGSFTFEERCIPTLQSDRDIIVRIVATGLCGSDIHYWQHGAIGRYVVEKPIILGHESSGIVVECGDRVEGFAVGDRVVLEPGSTCNTCRHCRSGRYNLCQAVRFAATPPYDGTLATYYRVPQECCYKLPSHVSLRDGTLVEPLSVAIHSALQAGSMQERSVAVFGAGPVGLLCSTVARALGAATVAVVDIVPSRLAFALEHGATHTYQMNSKSPEENAAALLDTTGVQAGFDIVLDATGAEPCVNCGIYALTQGGSFVQIGLGKPNLSIPVGQICDKEISFKGSFRYGPGDFQLAIGLLNSRRVKLGGLVTHEYSFLAAEDGFKNVAGRSGIKTVIYGPGFDTETARDL</sequence>
<accession>A0A5M3ZCM9</accession>
<dbReference type="InterPro" id="IPR011032">
    <property type="entry name" value="GroES-like_sf"/>
</dbReference>
<feature type="domain" description="Enoyl reductase (ER)" evidence="9">
    <location>
        <begin position="23"/>
        <end position="358"/>
    </location>
</feature>
<evidence type="ECO:0000256" key="5">
    <source>
        <dbReference type="ARBA" id="ARBA00022833"/>
    </source>
</evidence>
<keyword evidence="4 8" id="KW-0479">Metal-binding</keyword>
<dbReference type="AlphaFoldDB" id="A0A5M3ZCM9"/>
<dbReference type="InterPro" id="IPR020843">
    <property type="entry name" value="ER"/>
</dbReference>
<dbReference type="GO" id="GO:0003939">
    <property type="term" value="F:L-iditol 2-dehydrogenase (NAD+) activity"/>
    <property type="evidence" value="ECO:0007669"/>
    <property type="project" value="TreeGrafter"/>
</dbReference>
<dbReference type="InterPro" id="IPR013149">
    <property type="entry name" value="ADH-like_C"/>
</dbReference>
<dbReference type="GO" id="GO:0006062">
    <property type="term" value="P:sorbitol catabolic process"/>
    <property type="evidence" value="ECO:0007669"/>
    <property type="project" value="TreeGrafter"/>
</dbReference>
<evidence type="ECO:0000256" key="1">
    <source>
        <dbReference type="ARBA" id="ARBA00001947"/>
    </source>
</evidence>
<dbReference type="Pfam" id="PF00107">
    <property type="entry name" value="ADH_zinc_N"/>
    <property type="match status" value="1"/>
</dbReference>
<evidence type="ECO:0000256" key="2">
    <source>
        <dbReference type="ARBA" id="ARBA00004921"/>
    </source>
</evidence>
<name>A0A5M3ZCM9_ASPTE</name>
<dbReference type="SMART" id="SM00829">
    <property type="entry name" value="PKS_ER"/>
    <property type="match status" value="1"/>
</dbReference>